<protein>
    <submittedName>
        <fullName evidence="1">Uncharacterized protein</fullName>
    </submittedName>
</protein>
<keyword evidence="2" id="KW-1185">Reference proteome</keyword>
<dbReference type="EMBL" id="UYRU01104128">
    <property type="protein sequence ID" value="VDN42258.1"/>
    <property type="molecule type" value="Genomic_DNA"/>
</dbReference>
<name>A0A3P7P0S3_DIBLA</name>
<reference evidence="1 2" key="1">
    <citation type="submission" date="2018-11" db="EMBL/GenBank/DDBJ databases">
        <authorList>
            <consortium name="Pathogen Informatics"/>
        </authorList>
    </citation>
    <scope>NUCLEOTIDE SEQUENCE [LARGE SCALE GENOMIC DNA]</scope>
</reference>
<evidence type="ECO:0000313" key="2">
    <source>
        <dbReference type="Proteomes" id="UP000281553"/>
    </source>
</evidence>
<evidence type="ECO:0000313" key="1">
    <source>
        <dbReference type="EMBL" id="VDN42258.1"/>
    </source>
</evidence>
<dbReference type="AlphaFoldDB" id="A0A3P7P0S3"/>
<accession>A0A3P7P0S3</accession>
<sequence length="128" mass="14306">MRLTGNREFNHTIESAEFVISSCTKVKFSTSISVDFLSDPLQLFPSYERLFPRPLNRVPESPSSKNAAALSLVELFVSSRMHTGAKTSTPAKWYLKTVPTSRSVSLLLNNLFPQCIRSPTTSTDNCFD</sequence>
<dbReference type="Proteomes" id="UP000281553">
    <property type="component" value="Unassembled WGS sequence"/>
</dbReference>
<gene>
    <name evidence="1" type="ORF">DILT_LOCUS18780</name>
</gene>
<proteinExistence type="predicted"/>
<organism evidence="1 2">
    <name type="scientific">Dibothriocephalus latus</name>
    <name type="common">Fish tapeworm</name>
    <name type="synonym">Diphyllobothrium latum</name>
    <dbReference type="NCBI Taxonomy" id="60516"/>
    <lineage>
        <taxon>Eukaryota</taxon>
        <taxon>Metazoa</taxon>
        <taxon>Spiralia</taxon>
        <taxon>Lophotrochozoa</taxon>
        <taxon>Platyhelminthes</taxon>
        <taxon>Cestoda</taxon>
        <taxon>Eucestoda</taxon>
        <taxon>Diphyllobothriidea</taxon>
        <taxon>Diphyllobothriidae</taxon>
        <taxon>Dibothriocephalus</taxon>
    </lineage>
</organism>